<gene>
    <name evidence="2" type="ORF">ALAG00032_LOCUS4540</name>
</gene>
<evidence type="ECO:0000313" key="2">
    <source>
        <dbReference type="EMBL" id="CAE0363799.1"/>
    </source>
</evidence>
<dbReference type="GO" id="GO:0003676">
    <property type="term" value="F:nucleic acid binding"/>
    <property type="evidence" value="ECO:0007669"/>
    <property type="project" value="InterPro"/>
</dbReference>
<dbReference type="EMBL" id="HBIJ01006451">
    <property type="protein sequence ID" value="CAE0363799.1"/>
    <property type="molecule type" value="Transcribed_RNA"/>
</dbReference>
<dbReference type="InterPro" id="IPR050320">
    <property type="entry name" value="N5-glutamine_MTase"/>
</dbReference>
<dbReference type="GO" id="GO:0008757">
    <property type="term" value="F:S-adenosylmethionine-dependent methyltransferase activity"/>
    <property type="evidence" value="ECO:0007669"/>
    <property type="project" value="UniProtKB-ARBA"/>
</dbReference>
<dbReference type="InterPro" id="IPR002052">
    <property type="entry name" value="DNA_methylase_N6_adenine_CS"/>
</dbReference>
<protein>
    <recommendedName>
        <fullName evidence="1">Methyltransferase small domain-containing protein</fullName>
    </recommendedName>
</protein>
<dbReference type="Pfam" id="PF05175">
    <property type="entry name" value="MTS"/>
    <property type="match status" value="1"/>
</dbReference>
<dbReference type="Gene3D" id="3.40.50.150">
    <property type="entry name" value="Vaccinia Virus protein VP39"/>
    <property type="match status" value="1"/>
</dbReference>
<dbReference type="InterPro" id="IPR029063">
    <property type="entry name" value="SAM-dependent_MTases_sf"/>
</dbReference>
<feature type="domain" description="Methyltransferase small" evidence="1">
    <location>
        <begin position="163"/>
        <end position="249"/>
    </location>
</feature>
<dbReference type="GO" id="GO:0005739">
    <property type="term" value="C:mitochondrion"/>
    <property type="evidence" value="ECO:0007669"/>
    <property type="project" value="TreeGrafter"/>
</dbReference>
<dbReference type="SUPFAM" id="SSF53335">
    <property type="entry name" value="S-adenosyl-L-methionine-dependent methyltransferases"/>
    <property type="match status" value="1"/>
</dbReference>
<proteinExistence type="predicted"/>
<organism evidence="2">
    <name type="scientific">Aureoumbra lagunensis</name>
    <dbReference type="NCBI Taxonomy" id="44058"/>
    <lineage>
        <taxon>Eukaryota</taxon>
        <taxon>Sar</taxon>
        <taxon>Stramenopiles</taxon>
        <taxon>Ochrophyta</taxon>
        <taxon>Pelagophyceae</taxon>
        <taxon>Pelagomonadales</taxon>
        <taxon>Aureoumbra</taxon>
    </lineage>
</organism>
<dbReference type="AlphaFoldDB" id="A0A7S3JSR0"/>
<sequence>MFIFNKPPISYFILLLKLSGSINLSQVRQRLIDGGLEASEVSFRLLGCKEYHAPSTFIRKNLVRCNVSSLKTPRRDSTDVLIALFILGTRLPVQNSSPFWSLFESLENVGLLERDDSCWKATLALSPIRVDKTKTLLVATDFPLSSIGRKATMYVGPDSMCLLDAASALGARKNVLDLCAGSGIQGLARLAQGNARRVVAVERESRAVRLAQLNAELNSDILCGHYAGANDYQDHTSFDLILANPPFVAVPKEICYESFAAGGADGERVVLDCIMTAALAASIDGVLALVLEVNGDPLAFAERATTIWRDITGFRPRLALLVDDDDKRADAANVATRRTTNNPNLKDVWLNHLLKQNIRTVRNGLLFMCSNHSPFDDVAASVGGTENLILYVPRLWAPPPRNSETRRAVAQALTYLGIQTSTTAV</sequence>
<dbReference type="CDD" id="cd02440">
    <property type="entry name" value="AdoMet_MTases"/>
    <property type="match status" value="1"/>
</dbReference>
<evidence type="ECO:0000259" key="1">
    <source>
        <dbReference type="Pfam" id="PF05175"/>
    </source>
</evidence>
<dbReference type="PANTHER" id="PTHR18895:SF74">
    <property type="entry name" value="MTRF1L RELEASE FACTOR GLUTAMINE METHYLTRANSFERASE"/>
    <property type="match status" value="1"/>
</dbReference>
<dbReference type="PROSITE" id="PS00092">
    <property type="entry name" value="N6_MTASE"/>
    <property type="match status" value="1"/>
</dbReference>
<name>A0A7S3JSR0_9STRA</name>
<dbReference type="PANTHER" id="PTHR18895">
    <property type="entry name" value="HEMK METHYLTRANSFERASE"/>
    <property type="match status" value="1"/>
</dbReference>
<dbReference type="InterPro" id="IPR007848">
    <property type="entry name" value="Small_mtfrase_dom"/>
</dbReference>
<reference evidence="2" key="1">
    <citation type="submission" date="2021-01" db="EMBL/GenBank/DDBJ databases">
        <authorList>
            <person name="Corre E."/>
            <person name="Pelletier E."/>
            <person name="Niang G."/>
            <person name="Scheremetjew M."/>
            <person name="Finn R."/>
            <person name="Kale V."/>
            <person name="Holt S."/>
            <person name="Cochrane G."/>
            <person name="Meng A."/>
            <person name="Brown T."/>
            <person name="Cohen L."/>
        </authorList>
    </citation>
    <scope>NUCLEOTIDE SEQUENCE</scope>
    <source>
        <strain evidence="2">CCMP1510</strain>
    </source>
</reference>
<accession>A0A7S3JSR0</accession>
<dbReference type="GO" id="GO:0032259">
    <property type="term" value="P:methylation"/>
    <property type="evidence" value="ECO:0007669"/>
    <property type="project" value="InterPro"/>
</dbReference>